<sequence length="360" mass="39869">MSASDVQEQQGSSLYAALARTATRTIGLYFSRPVRLFRPPKVSGWQSLKGYATYKGHTFNPQFIRRLVKKEGGLKLIAKHFIPPIAVNALLGTVLWASYAQAHSTFEPYLGDHPTLHAAVSGAVAGGAQAIIGAPAENVRLVIEGGTGNGWSHAWKEVFRGTEPIRQMSRAEELNEARQVRDWMRDVRDMAGRGWDGWGFGFIKDVCGFAVFFSMFEITRRVSTRVKATTQTFLDGDSEAEKRFPGIRKLAPRVIHAATLVSGGAVAGLSYEMVCRPIDHSRRAYYLHMVHEKGKHSIIRTLSHKLKEDGVLSFLKDPSSHLHESPSPRPRLHAFLRTIARVGPWGVGFLVWESLGPGLS</sequence>
<evidence type="ECO:0000256" key="5">
    <source>
        <dbReference type="ARBA" id="ARBA00022737"/>
    </source>
</evidence>
<keyword evidence="6" id="KW-1133">Transmembrane helix</keyword>
<dbReference type="PANTHER" id="PTHR45624:SF52">
    <property type="entry name" value="MITOCHONDRIAL CARRIER"/>
    <property type="match status" value="1"/>
</dbReference>
<dbReference type="EMBL" id="WIUZ02000002">
    <property type="protein sequence ID" value="KAF9791162.1"/>
    <property type="molecule type" value="Genomic_DNA"/>
</dbReference>
<proteinExistence type="inferred from homology"/>
<evidence type="ECO:0000256" key="4">
    <source>
        <dbReference type="ARBA" id="ARBA00022692"/>
    </source>
</evidence>
<evidence type="ECO:0000256" key="7">
    <source>
        <dbReference type="ARBA" id="ARBA00023128"/>
    </source>
</evidence>
<keyword evidence="10" id="KW-1185">Reference proteome</keyword>
<keyword evidence="5" id="KW-0677">Repeat</keyword>
<dbReference type="InterPro" id="IPR050567">
    <property type="entry name" value="Mitochondrial_Carrier"/>
</dbReference>
<protein>
    <recommendedName>
        <fullName evidence="11">Mitochondrial carrier protein</fullName>
    </recommendedName>
</protein>
<dbReference type="SUPFAM" id="SSF103506">
    <property type="entry name" value="Mitochondrial carrier"/>
    <property type="match status" value="1"/>
</dbReference>
<evidence type="ECO:0000256" key="1">
    <source>
        <dbReference type="ARBA" id="ARBA00004225"/>
    </source>
</evidence>
<keyword evidence="3" id="KW-0813">Transport</keyword>
<dbReference type="AlphaFoldDB" id="A0A9P6HN82"/>
<evidence type="ECO:0008006" key="11">
    <source>
        <dbReference type="Google" id="ProtNLM"/>
    </source>
</evidence>
<evidence type="ECO:0000313" key="10">
    <source>
        <dbReference type="Proteomes" id="UP000736335"/>
    </source>
</evidence>
<keyword evidence="7" id="KW-0496">Mitochondrion</keyword>
<reference evidence="9" key="1">
    <citation type="journal article" date="2020" name="Nat. Commun.">
        <title>Large-scale genome sequencing of mycorrhizal fungi provides insights into the early evolution of symbiotic traits.</title>
        <authorList>
            <person name="Miyauchi S."/>
            <person name="Kiss E."/>
            <person name="Kuo A."/>
            <person name="Drula E."/>
            <person name="Kohler A."/>
            <person name="Sanchez-Garcia M."/>
            <person name="Morin E."/>
            <person name="Andreopoulos B."/>
            <person name="Barry K.W."/>
            <person name="Bonito G."/>
            <person name="Buee M."/>
            <person name="Carver A."/>
            <person name="Chen C."/>
            <person name="Cichocki N."/>
            <person name="Clum A."/>
            <person name="Culley D."/>
            <person name="Crous P.W."/>
            <person name="Fauchery L."/>
            <person name="Girlanda M."/>
            <person name="Hayes R.D."/>
            <person name="Keri Z."/>
            <person name="LaButti K."/>
            <person name="Lipzen A."/>
            <person name="Lombard V."/>
            <person name="Magnuson J."/>
            <person name="Maillard F."/>
            <person name="Murat C."/>
            <person name="Nolan M."/>
            <person name="Ohm R.A."/>
            <person name="Pangilinan J."/>
            <person name="Pereira M.F."/>
            <person name="Perotto S."/>
            <person name="Peter M."/>
            <person name="Pfister S."/>
            <person name="Riley R."/>
            <person name="Sitrit Y."/>
            <person name="Stielow J.B."/>
            <person name="Szollosi G."/>
            <person name="Zifcakova L."/>
            <person name="Stursova M."/>
            <person name="Spatafora J.W."/>
            <person name="Tedersoo L."/>
            <person name="Vaario L.M."/>
            <person name="Yamada A."/>
            <person name="Yan M."/>
            <person name="Wang P."/>
            <person name="Xu J."/>
            <person name="Bruns T."/>
            <person name="Baldrian P."/>
            <person name="Vilgalys R."/>
            <person name="Dunand C."/>
            <person name="Henrissat B."/>
            <person name="Grigoriev I.V."/>
            <person name="Hibbett D."/>
            <person name="Nagy L.G."/>
            <person name="Martin F.M."/>
        </authorList>
    </citation>
    <scope>NUCLEOTIDE SEQUENCE</scope>
    <source>
        <strain evidence="9">UH-Tt-Lm1</strain>
    </source>
</reference>
<dbReference type="Gene3D" id="1.50.40.10">
    <property type="entry name" value="Mitochondrial carrier domain"/>
    <property type="match status" value="1"/>
</dbReference>
<keyword evidence="4" id="KW-0812">Transmembrane</keyword>
<evidence type="ECO:0000256" key="3">
    <source>
        <dbReference type="ARBA" id="ARBA00022448"/>
    </source>
</evidence>
<reference evidence="9" key="2">
    <citation type="submission" date="2020-11" db="EMBL/GenBank/DDBJ databases">
        <authorList>
            <consortium name="DOE Joint Genome Institute"/>
            <person name="Kuo A."/>
            <person name="Miyauchi S."/>
            <person name="Kiss E."/>
            <person name="Drula E."/>
            <person name="Kohler A."/>
            <person name="Sanchez-Garcia M."/>
            <person name="Andreopoulos B."/>
            <person name="Barry K.W."/>
            <person name="Bonito G."/>
            <person name="Buee M."/>
            <person name="Carver A."/>
            <person name="Chen C."/>
            <person name="Cichocki N."/>
            <person name="Clum A."/>
            <person name="Culley D."/>
            <person name="Crous P.W."/>
            <person name="Fauchery L."/>
            <person name="Girlanda M."/>
            <person name="Hayes R."/>
            <person name="Keri Z."/>
            <person name="Labutti K."/>
            <person name="Lipzen A."/>
            <person name="Lombard V."/>
            <person name="Magnuson J."/>
            <person name="Maillard F."/>
            <person name="Morin E."/>
            <person name="Murat C."/>
            <person name="Nolan M."/>
            <person name="Ohm R."/>
            <person name="Pangilinan J."/>
            <person name="Pereira M."/>
            <person name="Perotto S."/>
            <person name="Peter M."/>
            <person name="Riley R."/>
            <person name="Sitrit Y."/>
            <person name="Stielow B."/>
            <person name="Szollosi G."/>
            <person name="Zifcakova L."/>
            <person name="Stursova M."/>
            <person name="Spatafora J.W."/>
            <person name="Tedersoo L."/>
            <person name="Vaario L.-M."/>
            <person name="Yamada A."/>
            <person name="Yan M."/>
            <person name="Wang P."/>
            <person name="Xu J."/>
            <person name="Bruns T."/>
            <person name="Baldrian P."/>
            <person name="Vilgalys R."/>
            <person name="Henrissat B."/>
            <person name="Grigoriev I.V."/>
            <person name="Hibbett D."/>
            <person name="Nagy L.G."/>
            <person name="Martin F.M."/>
        </authorList>
    </citation>
    <scope>NUCLEOTIDE SEQUENCE</scope>
    <source>
        <strain evidence="9">UH-Tt-Lm1</strain>
    </source>
</reference>
<evidence type="ECO:0000313" key="9">
    <source>
        <dbReference type="EMBL" id="KAF9791162.1"/>
    </source>
</evidence>
<dbReference type="OrthoDB" id="3364892at2759"/>
<dbReference type="PANTHER" id="PTHR45624">
    <property type="entry name" value="MITOCHONDRIAL BASIC AMINO ACIDS TRANSPORTER-RELATED"/>
    <property type="match status" value="1"/>
</dbReference>
<evidence type="ECO:0000256" key="6">
    <source>
        <dbReference type="ARBA" id="ARBA00022989"/>
    </source>
</evidence>
<dbReference type="GO" id="GO:1990575">
    <property type="term" value="P:mitochondrial L-ornithine transmembrane transport"/>
    <property type="evidence" value="ECO:0007669"/>
    <property type="project" value="TreeGrafter"/>
</dbReference>
<comment type="caution">
    <text evidence="9">The sequence shown here is derived from an EMBL/GenBank/DDBJ whole genome shotgun (WGS) entry which is preliminary data.</text>
</comment>
<comment type="similarity">
    <text evidence="2">Belongs to the mitochondrial carrier (TC 2.A.29) family.</text>
</comment>
<gene>
    <name evidence="9" type="ORF">BJ322DRAFT_999725</name>
</gene>
<comment type="subcellular location">
    <subcellularLocation>
        <location evidence="1">Mitochondrion membrane</location>
        <topology evidence="1">Multi-pass membrane protein</topology>
    </subcellularLocation>
</comment>
<dbReference type="GO" id="GO:0031966">
    <property type="term" value="C:mitochondrial membrane"/>
    <property type="evidence" value="ECO:0007669"/>
    <property type="project" value="UniProtKB-SubCell"/>
</dbReference>
<dbReference type="Proteomes" id="UP000736335">
    <property type="component" value="Unassembled WGS sequence"/>
</dbReference>
<organism evidence="9 10">
    <name type="scientific">Thelephora terrestris</name>
    <dbReference type="NCBI Taxonomy" id="56493"/>
    <lineage>
        <taxon>Eukaryota</taxon>
        <taxon>Fungi</taxon>
        <taxon>Dikarya</taxon>
        <taxon>Basidiomycota</taxon>
        <taxon>Agaricomycotina</taxon>
        <taxon>Agaricomycetes</taxon>
        <taxon>Thelephorales</taxon>
        <taxon>Thelephoraceae</taxon>
        <taxon>Thelephora</taxon>
    </lineage>
</organism>
<dbReference type="GO" id="GO:0000064">
    <property type="term" value="F:L-ornithine transmembrane transporter activity"/>
    <property type="evidence" value="ECO:0007669"/>
    <property type="project" value="TreeGrafter"/>
</dbReference>
<dbReference type="InterPro" id="IPR023395">
    <property type="entry name" value="MCP_dom_sf"/>
</dbReference>
<name>A0A9P6HN82_9AGAM</name>
<keyword evidence="8" id="KW-0472">Membrane</keyword>
<evidence type="ECO:0000256" key="2">
    <source>
        <dbReference type="ARBA" id="ARBA00006375"/>
    </source>
</evidence>
<accession>A0A9P6HN82</accession>
<evidence type="ECO:0000256" key="8">
    <source>
        <dbReference type="ARBA" id="ARBA00023136"/>
    </source>
</evidence>